<dbReference type="KEGG" id="sbu:SpiBuddy_0286"/>
<proteinExistence type="predicted"/>
<evidence type="ECO:0000313" key="3">
    <source>
        <dbReference type="EMBL" id="ADY12124.1"/>
    </source>
</evidence>
<dbReference type="Pfam" id="PF06048">
    <property type="entry name" value="DUF927"/>
    <property type="match status" value="1"/>
</dbReference>
<evidence type="ECO:0000259" key="1">
    <source>
        <dbReference type="Pfam" id="PF06048"/>
    </source>
</evidence>
<dbReference type="eggNOG" id="COG5519">
    <property type="taxonomic scope" value="Bacteria"/>
</dbReference>
<keyword evidence="4" id="KW-1185">Reference proteome</keyword>
<dbReference type="EMBL" id="CP002541">
    <property type="protein sequence ID" value="ADY12124.1"/>
    <property type="molecule type" value="Genomic_DNA"/>
</dbReference>
<evidence type="ECO:0008006" key="5">
    <source>
        <dbReference type="Google" id="ProtNLM"/>
    </source>
</evidence>
<sequence length="997" mass="112248">MEPREYCELFFGPLSPDDNITLSWLVGKRCRSKRFKRKDLDAFVEKALKLGEQHNTFYSCAPTNLPLESTARGSNEQVTAMLAFHFDIDLLSLAAHVKRELPESEEEIKAFVNEELPKPTAIIFSGHGVHLIYILAVPICITDEVSRRRAIELQQAFFRYVSAKASERGWKIDNCSDLARMLRFPGTMNLKDSEHPVRCEIREMDGHLYTLEELKPYLVFADAKEAPLASPVPQKGEKAYPDALEASRIYEGCAVIRDLMEHPEKQTEPLWKASLDNLCLASDGVQACHEFSQGYGGYSFEETERKIAHALKSRKPCTCEHFRTLGADCPEGGCGVKAPIVFALPTAWDRIQSLLGHEKLDPAMFLDEGNRELLAIAMDRYPTEYAYLKMKLKKAGFGLRDIERAVKQTRALLYQANAEEDFTVESCEIEIEGLDLGGMMDPPGYRVDMEEGVRSFHEFKGEMQCTELCSRPVVITRIMENVDTGCERMELAFWRSGRIKHLIAQRSELLNKNSLVKYADTGLPVTSSNSEGMVMYFNSFEVANQELIPLSRSLGRIGWLSGFKEFYPCHYQGQIVFEDADQDLVKAIGEQGDYELWKQTAMKLRENPIARAMLNAAAASVLLEPLKLRIFILHSWFSSRSGKTAALKFALSFWGDPMKMIGNFNSTAVGLERRAGMLKHLPLGIDELQQMARNLTPAMAVYQLGNGQGKTRGMKNGGLQETLTWRNSIMTTGEEPLSSENSMDGVISRAIELYGAPIDDPEFGRMVHQVSEANYGFAGKIYIRHLIDHVISEKGKLESDYHDLRARLKEAFDAKDLGEAGVHLDSVAVMCLADLYGAQCLYGEATFPIETIIKDVIDMGVAVLVNVKEQEKEDSIERAWSFVQGWVASNRNCFKPHATPRYGKLERDGVYITINILREAMERAGYSYAKCVRGFVDRDHLKLFQDGSKKGTHQCQKKINGVNNRVVCANIEVGDVEDDCSEFLEAGESFFTRKRMG</sequence>
<evidence type="ECO:0000259" key="2">
    <source>
        <dbReference type="Pfam" id="PF18662"/>
    </source>
</evidence>
<name>F0RU38_SPHGB</name>
<feature type="domain" description="Cch helix turn helix" evidence="2">
    <location>
        <begin position="874"/>
        <end position="972"/>
    </location>
</feature>
<dbReference type="AlphaFoldDB" id="F0RU38"/>
<dbReference type="HOGENOM" id="CLU_308784_0_0_12"/>
<reference evidence="4" key="1">
    <citation type="submission" date="2011-02" db="EMBL/GenBank/DDBJ databases">
        <title>Complete sequence of Spirochaeta sp. Buddy.</title>
        <authorList>
            <person name="Lucas S."/>
            <person name="Copeland A."/>
            <person name="Lapidus A."/>
            <person name="Cheng J.-F."/>
            <person name="Goodwin L."/>
            <person name="Pitluck S."/>
            <person name="Zeytun A."/>
            <person name="Detter J.C."/>
            <person name="Han C."/>
            <person name="Tapia R."/>
            <person name="Land M."/>
            <person name="Hauser L."/>
            <person name="Kyrpides N."/>
            <person name="Ivanova N."/>
            <person name="Mikhailova N."/>
            <person name="Pagani I."/>
            <person name="Ritalahti K.M."/>
            <person name="Loeffler F.E."/>
            <person name="Woyke T."/>
        </authorList>
    </citation>
    <scope>NUCLEOTIDE SEQUENCE [LARGE SCALE GENOMIC DNA]</scope>
    <source>
        <strain evidence="4">ATCC BAA-1886 / DSM 22777 / Buddy</strain>
    </source>
</reference>
<protein>
    <recommendedName>
        <fullName evidence="5">DUF927 domain-containing protein</fullName>
    </recommendedName>
</protein>
<accession>F0RU38</accession>
<dbReference type="InterPro" id="IPR009270">
    <property type="entry name" value="DUF927"/>
</dbReference>
<dbReference type="InterPro" id="IPR040538">
    <property type="entry name" value="Cch_HTH"/>
</dbReference>
<organism evidence="3 4">
    <name type="scientific">Sphaerochaeta globosa (strain ATCC BAA-1886 / DSM 22777 / Buddy)</name>
    <name type="common">Spirochaeta sp. (strain Buddy)</name>
    <dbReference type="NCBI Taxonomy" id="158189"/>
    <lineage>
        <taxon>Bacteria</taxon>
        <taxon>Pseudomonadati</taxon>
        <taxon>Spirochaetota</taxon>
        <taxon>Spirochaetia</taxon>
        <taxon>Spirochaetales</taxon>
        <taxon>Sphaerochaetaceae</taxon>
        <taxon>Sphaerochaeta</taxon>
    </lineage>
</organism>
<dbReference type="Pfam" id="PF18662">
    <property type="entry name" value="HTH_56"/>
    <property type="match status" value="1"/>
</dbReference>
<evidence type="ECO:0000313" key="4">
    <source>
        <dbReference type="Proteomes" id="UP000008466"/>
    </source>
</evidence>
<dbReference type="Proteomes" id="UP000008466">
    <property type="component" value="Chromosome"/>
</dbReference>
<gene>
    <name evidence="3" type="ordered locus">SpiBuddy_0286</name>
</gene>
<feature type="domain" description="DUF927" evidence="1">
    <location>
        <begin position="458"/>
        <end position="721"/>
    </location>
</feature>
<dbReference type="STRING" id="158189.SpiBuddy_0286"/>